<evidence type="ECO:0000256" key="5">
    <source>
        <dbReference type="ARBA" id="ARBA00022517"/>
    </source>
</evidence>
<gene>
    <name evidence="25" type="primary">SDE2</name>
</gene>
<evidence type="ECO:0000256" key="4">
    <source>
        <dbReference type="ARBA" id="ARBA00022490"/>
    </source>
</evidence>
<dbReference type="GO" id="GO:0008380">
    <property type="term" value="P:RNA splicing"/>
    <property type="evidence" value="ECO:0007669"/>
    <property type="project" value="UniProtKB-KW"/>
</dbReference>
<sequence>MAAPLVKDPLTRKVSAATVRGGAGAAVRDLLAVCSRDTGIPEASLYVTCNGRLVAADQDLQNGLVYSLEPRLCGGKGGFGSMLRALGAQIEKTTNREACRDLSGRRLRDVNHEKEMADWVKKQADREAEKEQRRLERLQRKLSEPKHYFTNPEYQQQCLEMSERLEDSVLKGMQASSSKMVSPDPSNGHKRFNVSELEGVKPEKRKCIWSGVEELQKSISSDDGSDSDDAEGSSCSKDVLCSRSPAQNEEATKSEVFPNGTSTLDTSEKQQECVADTVSDSQQKTEVEENTTDFPAGTQVGYRVTKVVEEGTVEKHSEPEQQQLQTNEPEPLDLMNFSSAAALSELGPENLKLELMSRGLKCGGTLEERAARLFSVRGLSKEQISPALFAKPSKGTKK</sequence>
<evidence type="ECO:0000259" key="23">
    <source>
        <dbReference type="Pfam" id="PF22782"/>
    </source>
</evidence>
<keyword evidence="11" id="KW-0175">Coiled coil</keyword>
<keyword evidence="6" id="KW-0132">Cell division</keyword>
<dbReference type="InterPro" id="IPR053822">
    <property type="entry name" value="SDE2-like_dom"/>
</dbReference>
<dbReference type="GO" id="GO:0006397">
    <property type="term" value="P:mRNA processing"/>
    <property type="evidence" value="ECO:0007669"/>
    <property type="project" value="UniProtKB-KW"/>
</dbReference>
<evidence type="ECO:0000256" key="14">
    <source>
        <dbReference type="ARBA" id="ARBA00023242"/>
    </source>
</evidence>
<keyword evidence="12" id="KW-0238">DNA-binding</keyword>
<dbReference type="GO" id="GO:0005737">
    <property type="term" value="C:cytoplasm"/>
    <property type="evidence" value="ECO:0007669"/>
    <property type="project" value="UniProtKB-SubCell"/>
</dbReference>
<evidence type="ECO:0000259" key="22">
    <source>
        <dbReference type="Pfam" id="PF22781"/>
    </source>
</evidence>
<keyword evidence="5" id="KW-0690">Ribosome biogenesis</keyword>
<feature type="domain" description="Splicing regulator SDE2 ubiquitin" evidence="22">
    <location>
        <begin position="22"/>
        <end position="73"/>
    </location>
</feature>
<keyword evidence="13" id="KW-0508">mRNA splicing</keyword>
<comment type="function">
    <text evidence="17">Plays a role in ribosome biogenesis by enabling SNORD3- and SNORD118-dependent cleavage of the 47S rRNA precursor. Binds ncRNA (non-coding RNA) including the snoRNAs SNORD3 and SNORD118.</text>
</comment>
<evidence type="ECO:0000256" key="16">
    <source>
        <dbReference type="ARBA" id="ARBA00034556"/>
    </source>
</evidence>
<keyword evidence="14" id="KW-0539">Nucleus</keyword>
<evidence type="ECO:0000256" key="1">
    <source>
        <dbReference type="ARBA" id="ARBA00004123"/>
    </source>
</evidence>
<evidence type="ECO:0000256" key="13">
    <source>
        <dbReference type="ARBA" id="ARBA00023187"/>
    </source>
</evidence>
<feature type="domain" description="SDE2-like" evidence="23">
    <location>
        <begin position="74"/>
        <end position="169"/>
    </location>
</feature>
<dbReference type="GO" id="GO:0003723">
    <property type="term" value="F:RNA binding"/>
    <property type="evidence" value="ECO:0007669"/>
    <property type="project" value="UniProtKB-KW"/>
</dbReference>
<dbReference type="PANTHER" id="PTHR12786:SF1">
    <property type="entry name" value="SPLICING REGULATOR SDE2"/>
    <property type="match status" value="1"/>
</dbReference>
<dbReference type="InParanoid" id="A0A6P8R4Y7"/>
<dbReference type="GO" id="GO:0006260">
    <property type="term" value="P:DNA replication"/>
    <property type="evidence" value="ECO:0007669"/>
    <property type="project" value="UniProtKB-KW"/>
</dbReference>
<dbReference type="InterPro" id="IPR025086">
    <property type="entry name" value="SDE2/SF3A3_SAP"/>
</dbReference>
<evidence type="ECO:0000256" key="20">
    <source>
        <dbReference type="SAM" id="MobiDB-lite"/>
    </source>
</evidence>
<evidence type="ECO:0000256" key="19">
    <source>
        <dbReference type="ARBA" id="ARBA00045882"/>
    </source>
</evidence>
<keyword evidence="10" id="KW-0694">RNA-binding</keyword>
<reference evidence="25" key="1">
    <citation type="submission" date="2025-08" db="UniProtKB">
        <authorList>
            <consortium name="RefSeq"/>
        </authorList>
    </citation>
    <scope>IDENTIFICATION</scope>
</reference>
<dbReference type="GO" id="GO:0042254">
    <property type="term" value="P:ribosome biogenesis"/>
    <property type="evidence" value="ECO:0007669"/>
    <property type="project" value="UniProtKB-KW"/>
</dbReference>
<evidence type="ECO:0000256" key="17">
    <source>
        <dbReference type="ARBA" id="ARBA00045469"/>
    </source>
</evidence>
<accession>A0A6P8R4Y7</accession>
<dbReference type="PANTHER" id="PTHR12786">
    <property type="entry name" value="SPLICING FACTOR SF3A-RELATED"/>
    <property type="match status" value="1"/>
</dbReference>
<evidence type="ECO:0000256" key="18">
    <source>
        <dbReference type="ARBA" id="ARBA00045767"/>
    </source>
</evidence>
<keyword evidence="7" id="KW-0507">mRNA processing</keyword>
<evidence type="ECO:0000256" key="3">
    <source>
        <dbReference type="ARBA" id="ARBA00008726"/>
    </source>
</evidence>
<dbReference type="Pfam" id="PF22782">
    <property type="entry name" value="SDE2"/>
    <property type="match status" value="1"/>
</dbReference>
<evidence type="ECO:0000256" key="9">
    <source>
        <dbReference type="ARBA" id="ARBA00022776"/>
    </source>
</evidence>
<organism evidence="24 25">
    <name type="scientific">Geotrypetes seraphini</name>
    <name type="common">Gaboon caecilian</name>
    <name type="synonym">Caecilia seraphini</name>
    <dbReference type="NCBI Taxonomy" id="260995"/>
    <lineage>
        <taxon>Eukaryota</taxon>
        <taxon>Metazoa</taxon>
        <taxon>Chordata</taxon>
        <taxon>Craniata</taxon>
        <taxon>Vertebrata</taxon>
        <taxon>Euteleostomi</taxon>
        <taxon>Amphibia</taxon>
        <taxon>Gymnophiona</taxon>
        <taxon>Geotrypetes</taxon>
    </lineage>
</organism>
<evidence type="ECO:0000256" key="11">
    <source>
        <dbReference type="ARBA" id="ARBA00023054"/>
    </source>
</evidence>
<dbReference type="Pfam" id="PF22781">
    <property type="entry name" value="Sde2_N_Ubi_vert"/>
    <property type="match status" value="1"/>
</dbReference>
<dbReference type="GeneID" id="117357950"/>
<evidence type="ECO:0000256" key="7">
    <source>
        <dbReference type="ARBA" id="ARBA00022664"/>
    </source>
</evidence>
<dbReference type="GO" id="GO:0005634">
    <property type="term" value="C:nucleus"/>
    <property type="evidence" value="ECO:0007669"/>
    <property type="project" value="UniProtKB-SubCell"/>
</dbReference>
<evidence type="ECO:0000256" key="2">
    <source>
        <dbReference type="ARBA" id="ARBA00004496"/>
    </source>
</evidence>
<dbReference type="KEGG" id="gsh:117357950"/>
<dbReference type="Proteomes" id="UP000515159">
    <property type="component" value="Chromosome 3"/>
</dbReference>
<evidence type="ECO:0000313" key="25">
    <source>
        <dbReference type="RefSeq" id="XP_033795133.1"/>
    </source>
</evidence>
<keyword evidence="15" id="KW-0131">Cell cycle</keyword>
<name>A0A6P8R4Y7_GEOSA</name>
<evidence type="ECO:0000256" key="12">
    <source>
        <dbReference type="ARBA" id="ARBA00023125"/>
    </source>
</evidence>
<comment type="function">
    <text evidence="18">Inhibits translesion DNA synthesis by preventing monoubiquitination of PCNA, this is necessary to counteract damage due to ultraviolet light-induced replication stress. SDE2 is cleaved following PCNA binding, and its complete degradation is necessary to allow S-phase progression following DNA damage.</text>
</comment>
<keyword evidence="8" id="KW-0235">DNA replication</keyword>
<evidence type="ECO:0000256" key="6">
    <source>
        <dbReference type="ARBA" id="ARBA00022618"/>
    </source>
</evidence>
<feature type="region of interest" description="Disordered" evidence="20">
    <location>
        <begin position="171"/>
        <end position="196"/>
    </location>
</feature>
<evidence type="ECO:0000256" key="10">
    <source>
        <dbReference type="ARBA" id="ARBA00022884"/>
    </source>
</evidence>
<dbReference type="FunCoup" id="A0A6P8R4Y7">
    <property type="interactions" value="4089"/>
</dbReference>
<dbReference type="InterPro" id="IPR051421">
    <property type="entry name" value="RNA_Proc_DNA_Dmg_Regulator"/>
</dbReference>
<evidence type="ECO:0000256" key="8">
    <source>
        <dbReference type="ARBA" id="ARBA00022705"/>
    </source>
</evidence>
<dbReference type="Pfam" id="PF13297">
    <property type="entry name" value="SDE2_2C"/>
    <property type="match status" value="1"/>
</dbReference>
<dbReference type="AlphaFoldDB" id="A0A6P8R4Y7"/>
<feature type="region of interest" description="Disordered" evidence="20">
    <location>
        <begin position="217"/>
        <end position="298"/>
    </location>
</feature>
<dbReference type="OrthoDB" id="547031at2759"/>
<keyword evidence="4" id="KW-0963">Cytoplasm</keyword>
<comment type="function">
    <text evidence="19">Plays a role in pre-mRNA splicing by facilitating excision of relatively short introns featuring weak 3'-splice sites (ss) and high GC content. May recruit CACTIN to the spliceosome.</text>
</comment>
<evidence type="ECO:0000259" key="21">
    <source>
        <dbReference type="Pfam" id="PF13297"/>
    </source>
</evidence>
<evidence type="ECO:0000313" key="24">
    <source>
        <dbReference type="Proteomes" id="UP000515159"/>
    </source>
</evidence>
<comment type="similarity">
    <text evidence="3">Belongs to the SDE2 family.</text>
</comment>
<dbReference type="CTD" id="163859"/>
<evidence type="ECO:0000256" key="15">
    <source>
        <dbReference type="ARBA" id="ARBA00023306"/>
    </source>
</evidence>
<comment type="subcellular location">
    <subcellularLocation>
        <location evidence="2">Cytoplasm</location>
    </subcellularLocation>
    <subcellularLocation>
        <location evidence="1">Nucleus</location>
    </subcellularLocation>
</comment>
<protein>
    <recommendedName>
        <fullName evidence="16">Replication stress response regulator SDE2</fullName>
    </recommendedName>
</protein>
<proteinExistence type="inferred from homology"/>
<dbReference type="RefSeq" id="XP_033795133.1">
    <property type="nucleotide sequence ID" value="XM_033939242.1"/>
</dbReference>
<keyword evidence="24" id="KW-1185">Reference proteome</keyword>
<dbReference type="GO" id="GO:0003677">
    <property type="term" value="F:DNA binding"/>
    <property type="evidence" value="ECO:0007669"/>
    <property type="project" value="UniProtKB-KW"/>
</dbReference>
<dbReference type="GO" id="GO:0051301">
    <property type="term" value="P:cell division"/>
    <property type="evidence" value="ECO:0007669"/>
    <property type="project" value="UniProtKB-KW"/>
</dbReference>
<dbReference type="InterPro" id="IPR053821">
    <property type="entry name" value="Sde2_Ubi"/>
</dbReference>
<keyword evidence="9" id="KW-0498">Mitosis</keyword>
<feature type="domain" description="SDE2/SF3A3 SAP" evidence="21">
    <location>
        <begin position="318"/>
        <end position="391"/>
    </location>
</feature>